<sequence>MWIRSDVSASGNLSPKESSEMAWLGRRWGLAVLQSGDMARLGREGGMPSCSQGIWPALVDRRGMAVWVDKGRIAVLQSGDMAWQGR</sequence>
<dbReference type="AlphaFoldDB" id="A0A9D4FT63"/>
<reference evidence="1" key="2">
    <citation type="submission" date="2020-11" db="EMBL/GenBank/DDBJ databases">
        <authorList>
            <person name="McCartney M.A."/>
            <person name="Auch B."/>
            <person name="Kono T."/>
            <person name="Mallez S."/>
            <person name="Becker A."/>
            <person name="Gohl D.M."/>
            <person name="Silverstein K.A.T."/>
            <person name="Koren S."/>
            <person name="Bechman K.B."/>
            <person name="Herman A."/>
            <person name="Abrahante J.E."/>
            <person name="Garbe J."/>
        </authorList>
    </citation>
    <scope>NUCLEOTIDE SEQUENCE</scope>
    <source>
        <strain evidence="1">Duluth1</strain>
        <tissue evidence="1">Whole animal</tissue>
    </source>
</reference>
<gene>
    <name evidence="1" type="ORF">DPMN_156219</name>
</gene>
<evidence type="ECO:0000313" key="2">
    <source>
        <dbReference type="Proteomes" id="UP000828390"/>
    </source>
</evidence>
<name>A0A9D4FT63_DREPO</name>
<organism evidence="1 2">
    <name type="scientific">Dreissena polymorpha</name>
    <name type="common">Zebra mussel</name>
    <name type="synonym">Mytilus polymorpha</name>
    <dbReference type="NCBI Taxonomy" id="45954"/>
    <lineage>
        <taxon>Eukaryota</taxon>
        <taxon>Metazoa</taxon>
        <taxon>Spiralia</taxon>
        <taxon>Lophotrochozoa</taxon>
        <taxon>Mollusca</taxon>
        <taxon>Bivalvia</taxon>
        <taxon>Autobranchia</taxon>
        <taxon>Heteroconchia</taxon>
        <taxon>Euheterodonta</taxon>
        <taxon>Imparidentia</taxon>
        <taxon>Neoheterodontei</taxon>
        <taxon>Myida</taxon>
        <taxon>Dreissenoidea</taxon>
        <taxon>Dreissenidae</taxon>
        <taxon>Dreissena</taxon>
    </lineage>
</organism>
<accession>A0A9D4FT63</accession>
<dbReference type="Proteomes" id="UP000828390">
    <property type="component" value="Unassembled WGS sequence"/>
</dbReference>
<evidence type="ECO:0000313" key="1">
    <source>
        <dbReference type="EMBL" id="KAH3802541.1"/>
    </source>
</evidence>
<comment type="caution">
    <text evidence="1">The sequence shown here is derived from an EMBL/GenBank/DDBJ whole genome shotgun (WGS) entry which is preliminary data.</text>
</comment>
<reference evidence="1" key="1">
    <citation type="journal article" date="2019" name="bioRxiv">
        <title>The Genome of the Zebra Mussel, Dreissena polymorpha: A Resource for Invasive Species Research.</title>
        <authorList>
            <person name="McCartney M.A."/>
            <person name="Auch B."/>
            <person name="Kono T."/>
            <person name="Mallez S."/>
            <person name="Zhang Y."/>
            <person name="Obille A."/>
            <person name="Becker A."/>
            <person name="Abrahante J.E."/>
            <person name="Garbe J."/>
            <person name="Badalamenti J.P."/>
            <person name="Herman A."/>
            <person name="Mangelson H."/>
            <person name="Liachko I."/>
            <person name="Sullivan S."/>
            <person name="Sone E.D."/>
            <person name="Koren S."/>
            <person name="Silverstein K.A.T."/>
            <person name="Beckman K.B."/>
            <person name="Gohl D.M."/>
        </authorList>
    </citation>
    <scope>NUCLEOTIDE SEQUENCE</scope>
    <source>
        <strain evidence="1">Duluth1</strain>
        <tissue evidence="1">Whole animal</tissue>
    </source>
</reference>
<dbReference type="EMBL" id="JAIWYP010000007">
    <property type="protein sequence ID" value="KAH3802541.1"/>
    <property type="molecule type" value="Genomic_DNA"/>
</dbReference>
<proteinExistence type="predicted"/>
<protein>
    <submittedName>
        <fullName evidence="1">Uncharacterized protein</fullName>
    </submittedName>
</protein>
<keyword evidence="2" id="KW-1185">Reference proteome</keyword>